<evidence type="ECO:0000256" key="10">
    <source>
        <dbReference type="ARBA" id="ARBA00022842"/>
    </source>
</evidence>
<dbReference type="Gene3D" id="3.20.20.60">
    <property type="entry name" value="Phosphoenolpyruvate-binding domains"/>
    <property type="match status" value="1"/>
</dbReference>
<evidence type="ECO:0000256" key="2">
    <source>
        <dbReference type="ARBA" id="ARBA00004997"/>
    </source>
</evidence>
<dbReference type="Pfam" id="PF02887">
    <property type="entry name" value="PK_C"/>
    <property type="match status" value="1"/>
</dbReference>
<dbReference type="SUPFAM" id="SSF50800">
    <property type="entry name" value="PK beta-barrel domain-like"/>
    <property type="match status" value="1"/>
</dbReference>
<dbReference type="InterPro" id="IPR011037">
    <property type="entry name" value="Pyrv_Knase-like_insert_dom_sf"/>
</dbReference>
<dbReference type="AlphaFoldDB" id="A0A7S4RP94"/>
<dbReference type="GO" id="GO:0016301">
    <property type="term" value="F:kinase activity"/>
    <property type="evidence" value="ECO:0007669"/>
    <property type="project" value="UniProtKB-KW"/>
</dbReference>
<dbReference type="EMBL" id="HBNS01027918">
    <property type="protein sequence ID" value="CAE4620651.1"/>
    <property type="molecule type" value="Transcribed_RNA"/>
</dbReference>
<dbReference type="InterPro" id="IPR015813">
    <property type="entry name" value="Pyrv/PenolPyrv_kinase-like_dom"/>
</dbReference>
<comment type="cofactor">
    <cofactor evidence="1">
        <name>K(+)</name>
        <dbReference type="ChEBI" id="CHEBI:29103"/>
    </cofactor>
</comment>
<evidence type="ECO:0000256" key="5">
    <source>
        <dbReference type="ARBA" id="ARBA00022679"/>
    </source>
</evidence>
<evidence type="ECO:0000256" key="1">
    <source>
        <dbReference type="ARBA" id="ARBA00001958"/>
    </source>
</evidence>
<evidence type="ECO:0000259" key="13">
    <source>
        <dbReference type="Pfam" id="PF00224"/>
    </source>
</evidence>
<dbReference type="NCBIfam" id="TIGR01064">
    <property type="entry name" value="pyruv_kin"/>
    <property type="match status" value="1"/>
</dbReference>
<dbReference type="InterPro" id="IPR001697">
    <property type="entry name" value="Pyr_Knase"/>
</dbReference>
<dbReference type="GO" id="GO:0005524">
    <property type="term" value="F:ATP binding"/>
    <property type="evidence" value="ECO:0007669"/>
    <property type="project" value="UniProtKB-KW"/>
</dbReference>
<evidence type="ECO:0000256" key="8">
    <source>
        <dbReference type="ARBA" id="ARBA00022777"/>
    </source>
</evidence>
<dbReference type="EC" id="2.7.1.40" evidence="4"/>
<dbReference type="Gene3D" id="2.40.33.10">
    <property type="entry name" value="PK beta-barrel domain-like"/>
    <property type="match status" value="1"/>
</dbReference>
<feature type="domain" description="Pyruvate kinase C-terminal" evidence="14">
    <location>
        <begin position="300"/>
        <end position="385"/>
    </location>
</feature>
<reference evidence="15" key="1">
    <citation type="submission" date="2021-01" db="EMBL/GenBank/DDBJ databases">
        <authorList>
            <person name="Corre E."/>
            <person name="Pelletier E."/>
            <person name="Niang G."/>
            <person name="Scheremetjew M."/>
            <person name="Finn R."/>
            <person name="Kale V."/>
            <person name="Holt S."/>
            <person name="Cochrane G."/>
            <person name="Meng A."/>
            <person name="Brown T."/>
            <person name="Cohen L."/>
        </authorList>
    </citation>
    <scope>NUCLEOTIDE SEQUENCE</scope>
    <source>
        <strain evidence="15">GSO104</strain>
    </source>
</reference>
<dbReference type="SUPFAM" id="SSF52935">
    <property type="entry name" value="PK C-terminal domain-like"/>
    <property type="match status" value="1"/>
</dbReference>
<dbReference type="UniPathway" id="UPA00109">
    <property type="reaction ID" value="UER00188"/>
</dbReference>
<dbReference type="InterPro" id="IPR015795">
    <property type="entry name" value="Pyrv_Knase_C"/>
</dbReference>
<dbReference type="InterPro" id="IPR015793">
    <property type="entry name" value="Pyrv_Knase_brl"/>
</dbReference>
<accession>A0A7S4RP94</accession>
<evidence type="ECO:0000256" key="6">
    <source>
        <dbReference type="ARBA" id="ARBA00022723"/>
    </source>
</evidence>
<dbReference type="InterPro" id="IPR015806">
    <property type="entry name" value="Pyrv_Knase_insert_dom_sf"/>
</dbReference>
<evidence type="ECO:0000256" key="11">
    <source>
        <dbReference type="ARBA" id="ARBA00023152"/>
    </source>
</evidence>
<keyword evidence="10" id="KW-0460">Magnesium</keyword>
<dbReference type="Gene3D" id="3.40.1380.20">
    <property type="entry name" value="Pyruvate kinase, C-terminal domain"/>
    <property type="match status" value="1"/>
</dbReference>
<comment type="pathway">
    <text evidence="2">Carbohydrate degradation; glycolysis; pyruvate from D-glyceraldehyde 3-phosphate: step 5/5.</text>
</comment>
<keyword evidence="6" id="KW-0479">Metal-binding</keyword>
<evidence type="ECO:0000256" key="9">
    <source>
        <dbReference type="ARBA" id="ARBA00022840"/>
    </source>
</evidence>
<dbReference type="SUPFAM" id="SSF51621">
    <property type="entry name" value="Phosphoenolpyruvate/pyruvate domain"/>
    <property type="match status" value="1"/>
</dbReference>
<dbReference type="GO" id="GO:0000287">
    <property type="term" value="F:magnesium ion binding"/>
    <property type="evidence" value="ECO:0007669"/>
    <property type="project" value="InterPro"/>
</dbReference>
<evidence type="ECO:0000256" key="7">
    <source>
        <dbReference type="ARBA" id="ARBA00022741"/>
    </source>
</evidence>
<keyword evidence="8" id="KW-0418">Kinase</keyword>
<dbReference type="InterPro" id="IPR036918">
    <property type="entry name" value="Pyrv_Knase_C_sf"/>
</dbReference>
<evidence type="ECO:0000256" key="4">
    <source>
        <dbReference type="ARBA" id="ARBA00012142"/>
    </source>
</evidence>
<organism evidence="15">
    <name type="scientific">Ditylum brightwellii</name>
    <dbReference type="NCBI Taxonomy" id="49249"/>
    <lineage>
        <taxon>Eukaryota</taxon>
        <taxon>Sar</taxon>
        <taxon>Stramenopiles</taxon>
        <taxon>Ochrophyta</taxon>
        <taxon>Bacillariophyta</taxon>
        <taxon>Mediophyceae</taxon>
        <taxon>Lithodesmiophycidae</taxon>
        <taxon>Lithodesmiales</taxon>
        <taxon>Lithodesmiaceae</taxon>
        <taxon>Ditylum</taxon>
    </lineage>
</organism>
<dbReference type="GO" id="GO:0030955">
    <property type="term" value="F:potassium ion binding"/>
    <property type="evidence" value="ECO:0007669"/>
    <property type="project" value="InterPro"/>
</dbReference>
<keyword evidence="5" id="KW-0808">Transferase</keyword>
<dbReference type="GO" id="GO:0004743">
    <property type="term" value="F:pyruvate kinase activity"/>
    <property type="evidence" value="ECO:0007669"/>
    <property type="project" value="UniProtKB-EC"/>
</dbReference>
<name>A0A7S4RP94_9STRA</name>
<dbReference type="PANTHER" id="PTHR11817">
    <property type="entry name" value="PYRUVATE KINASE"/>
    <property type="match status" value="1"/>
</dbReference>
<proteinExistence type="inferred from homology"/>
<feature type="domain" description="Pyruvate kinase barrel" evidence="13">
    <location>
        <begin position="4"/>
        <end position="247"/>
    </location>
</feature>
<keyword evidence="7" id="KW-0547">Nucleotide-binding</keyword>
<comment type="similarity">
    <text evidence="3">Belongs to the pyruvate kinase family.</text>
</comment>
<keyword evidence="12" id="KW-0670">Pyruvate</keyword>
<evidence type="ECO:0000256" key="3">
    <source>
        <dbReference type="ARBA" id="ARBA00008663"/>
    </source>
</evidence>
<keyword evidence="11" id="KW-0324">Glycolysis</keyword>
<gene>
    <name evidence="15" type="ORF">DBRI00130_LOCUS21954</name>
</gene>
<dbReference type="InterPro" id="IPR040442">
    <property type="entry name" value="Pyrv_kinase-like_dom_sf"/>
</dbReference>
<evidence type="ECO:0000313" key="15">
    <source>
        <dbReference type="EMBL" id="CAE4620651.1"/>
    </source>
</evidence>
<dbReference type="Pfam" id="PF00224">
    <property type="entry name" value="PK"/>
    <property type="match status" value="1"/>
</dbReference>
<sequence length="432" mass="47628">MEEAFDLNVGDIVRVTPEEVVGNRHRFQIKYDTLVDDLEKEDVIFINDGIVKLVVTEEDPENKDLVCVCESAGAISDRKGVNMPSGKLSVDVITPKDEEDLEFIASLNPEYVAASFVGTGSDIKKVRAKLKEYGNPDIKIIAKIERPVALENIDDIIAEADALMVARGDLGVEIEAWDVPRWQKDIIKRCNRESKPVIVATQMMESMCNNSRPTRAEASDVYNAVLDGADAVMLSGESSMGKFPVESTRIMDEIVRVAQSFMPDRDPSECESDGRAITETVCGAANTISSSFAGLDYDGKIVVITESGRVARLISKYRPDLPILAFSESIRVVRELALVWGVRAHHLPEIHDLPLEQKAIKAIDTAVNIGYLHQYETKVCVLTGSAYSGTGFFTGVYDVSALSRNHLIQGSQGWYSEDGDSKYDKNLRSSII</sequence>
<evidence type="ECO:0000256" key="12">
    <source>
        <dbReference type="ARBA" id="ARBA00023317"/>
    </source>
</evidence>
<protein>
    <recommendedName>
        <fullName evidence="4">pyruvate kinase</fullName>
        <ecNumber evidence="4">2.7.1.40</ecNumber>
    </recommendedName>
</protein>
<evidence type="ECO:0000259" key="14">
    <source>
        <dbReference type="Pfam" id="PF02887"/>
    </source>
</evidence>
<keyword evidence="9" id="KW-0067">ATP-binding</keyword>